<sequence>MSSQGGEWMDIIVGTYDSADNEGIHWYKVDPGSGEWSRAGGIAGIDNPSFVAVHPARSFLYAVSETEDGAVVSYRFDPEAATLAEINRQPSRGDAPCHLSVDRSGRWLLAVNYSTGNVVLYPIGEDGSIGPLADEAAHEGAGPRPDRQEKAHAHSIFPIPGTDDWLACDLGTDGLYVYRLDAARGKLELRSETRATPGSGPRHVAFHPKLPLVYLIEELSSAVSVYRYDAADASLEPLQSLTTLPDGFAEENTCADIHLTASGAYLYASNRGHDSLAVYRVGEDGLLESRGHVSTLGRTPRNFAVIGDEWVLAANQDSDSAVSFRIGEDGIPAAEGTPARIAKPVCLMPVAR</sequence>
<evidence type="ECO:0000313" key="3">
    <source>
        <dbReference type="Proteomes" id="UP000553776"/>
    </source>
</evidence>
<dbReference type="Pfam" id="PF10282">
    <property type="entry name" value="Lactonase"/>
    <property type="match status" value="1"/>
</dbReference>
<organism evidence="2 3">
    <name type="scientific">Cohnella xylanilytica</name>
    <dbReference type="NCBI Taxonomy" id="557555"/>
    <lineage>
        <taxon>Bacteria</taxon>
        <taxon>Bacillati</taxon>
        <taxon>Bacillota</taxon>
        <taxon>Bacilli</taxon>
        <taxon>Bacillales</taxon>
        <taxon>Paenibacillaceae</taxon>
        <taxon>Cohnella</taxon>
    </lineage>
</organism>
<dbReference type="Gene3D" id="2.130.10.10">
    <property type="entry name" value="YVTN repeat-like/Quinoprotein amine dehydrogenase"/>
    <property type="match status" value="1"/>
</dbReference>
<dbReference type="InterPro" id="IPR019405">
    <property type="entry name" value="Lactonase_7-beta_prop"/>
</dbReference>
<dbReference type="PANTHER" id="PTHR30344">
    <property type="entry name" value="6-PHOSPHOGLUCONOLACTONASE-RELATED"/>
    <property type="match status" value="1"/>
</dbReference>
<dbReference type="RefSeq" id="WP_185135610.1">
    <property type="nucleotide sequence ID" value="NZ_BORM01000027.1"/>
</dbReference>
<dbReference type="PANTHER" id="PTHR30344:SF1">
    <property type="entry name" value="6-PHOSPHOGLUCONOLACTONASE"/>
    <property type="match status" value="1"/>
</dbReference>
<dbReference type="Proteomes" id="UP000553776">
    <property type="component" value="Unassembled WGS sequence"/>
</dbReference>
<reference evidence="2 3" key="1">
    <citation type="submission" date="2020-08" db="EMBL/GenBank/DDBJ databases">
        <title>Cohnella phylogeny.</title>
        <authorList>
            <person name="Dunlap C."/>
        </authorList>
    </citation>
    <scope>NUCLEOTIDE SEQUENCE [LARGE SCALE GENOMIC DNA]</scope>
    <source>
        <strain evidence="2 3">DSM 25239</strain>
    </source>
</reference>
<dbReference type="GO" id="GO:0017057">
    <property type="term" value="F:6-phosphogluconolactonase activity"/>
    <property type="evidence" value="ECO:0007669"/>
    <property type="project" value="TreeGrafter"/>
</dbReference>
<name>A0A841U0E9_9BACL</name>
<dbReference type="GO" id="GO:0005829">
    <property type="term" value="C:cytosol"/>
    <property type="evidence" value="ECO:0007669"/>
    <property type="project" value="TreeGrafter"/>
</dbReference>
<protein>
    <submittedName>
        <fullName evidence="2">Lactonase family protein</fullName>
    </submittedName>
</protein>
<evidence type="ECO:0000313" key="2">
    <source>
        <dbReference type="EMBL" id="MBB6691611.1"/>
    </source>
</evidence>
<keyword evidence="3" id="KW-1185">Reference proteome</keyword>
<dbReference type="SUPFAM" id="SSF75011">
    <property type="entry name" value="3-carboxy-cis,cis-mucoante lactonizing enzyme"/>
    <property type="match status" value="1"/>
</dbReference>
<proteinExistence type="inferred from homology"/>
<dbReference type="InterPro" id="IPR050282">
    <property type="entry name" value="Cycloisomerase_2"/>
</dbReference>
<accession>A0A841U0E9</accession>
<evidence type="ECO:0000256" key="1">
    <source>
        <dbReference type="ARBA" id="ARBA00005564"/>
    </source>
</evidence>
<comment type="similarity">
    <text evidence="1">Belongs to the cycloisomerase 2 family.</text>
</comment>
<comment type="caution">
    <text evidence="2">The sequence shown here is derived from an EMBL/GenBank/DDBJ whole genome shotgun (WGS) entry which is preliminary data.</text>
</comment>
<dbReference type="InterPro" id="IPR015943">
    <property type="entry name" value="WD40/YVTN_repeat-like_dom_sf"/>
</dbReference>
<gene>
    <name evidence="2" type="ORF">H7B90_09385</name>
</gene>
<dbReference type="EMBL" id="JACJVR010000032">
    <property type="protein sequence ID" value="MBB6691611.1"/>
    <property type="molecule type" value="Genomic_DNA"/>
</dbReference>
<dbReference type="AlphaFoldDB" id="A0A841U0E9"/>